<dbReference type="PROSITE" id="PS51939">
    <property type="entry name" value="XRRM"/>
    <property type="match status" value="1"/>
</dbReference>
<evidence type="ECO:0000313" key="6">
    <source>
        <dbReference type="EMBL" id="KAK7681960.1"/>
    </source>
</evidence>
<accession>A0AAW0F726</accession>
<evidence type="ECO:0000256" key="2">
    <source>
        <dbReference type="PROSITE-ProRule" id="PRU01288"/>
    </source>
</evidence>
<dbReference type="GO" id="GO:1990904">
    <property type="term" value="C:ribonucleoprotein complex"/>
    <property type="evidence" value="ECO:0007669"/>
    <property type="project" value="UniProtKB-UniRule"/>
</dbReference>
<evidence type="ECO:0000313" key="5">
    <source>
        <dbReference type="EMBL" id="KAK7676140.1"/>
    </source>
</evidence>
<keyword evidence="7" id="KW-1185">Reference proteome</keyword>
<evidence type="ECO:0000256" key="1">
    <source>
        <dbReference type="ARBA" id="ARBA00022884"/>
    </source>
</evidence>
<dbReference type="Gene3D" id="3.30.70.330">
    <property type="match status" value="1"/>
</dbReference>
<dbReference type="InterPro" id="IPR014886">
    <property type="entry name" value="La_xRRM"/>
</dbReference>
<feature type="region of interest" description="Disordered" evidence="3">
    <location>
        <begin position="1"/>
        <end position="38"/>
    </location>
</feature>
<dbReference type="InterPro" id="IPR012677">
    <property type="entry name" value="Nucleotide-bd_a/b_plait_sf"/>
</dbReference>
<dbReference type="GO" id="GO:1904868">
    <property type="term" value="P:telomerase catalytic core complex assembly"/>
    <property type="evidence" value="ECO:0007669"/>
    <property type="project" value="InterPro"/>
</dbReference>
<dbReference type="AlphaFoldDB" id="A0AAW0F726"/>
<feature type="domain" description="XRRM" evidence="4">
    <location>
        <begin position="346"/>
        <end position="496"/>
    </location>
</feature>
<comment type="caution">
    <text evidence="5">The sequence shown here is derived from an EMBL/GenBank/DDBJ whole genome shotgun (WGS) entry which is preliminary data.</text>
</comment>
<dbReference type="GO" id="GO:0070034">
    <property type="term" value="F:telomerase RNA binding"/>
    <property type="evidence" value="ECO:0007669"/>
    <property type="project" value="InterPro"/>
</dbReference>
<dbReference type="InterPro" id="IPR045537">
    <property type="entry name" value="Lar7_xRRM"/>
</dbReference>
<sequence>MIPFIPRSITKKPSKPLNVGARGNSHVPKLPVVSSKEKGNTKETSVSLVVEQEWTTLMYLAMSEYALWSDVELRHKIGTSDEGYIPLAYLLRHSSYFSTLENTTAEVLLVKSIRTHAPSVFDVRMQTSQSSRHTQHKQTAFGGFEIRRKDWQNVLKRSNEQTKQGWEGITVYMECLPLQHRSASRIVQFIQEIIGDKHPSSSSTLPEPFVQHVSFPKHFQDKHTDIPKCKGFALVTLSSSEQAQSLLENWPWKRRIDAIHSDRSPLAHEAHKFGFRTLSRVRWAALNEAYLSHGQSLLGQIPESEHHEDSSSERLVDDSPCTIDINLPTDSESRPSVSGKTTSSSLYPYNCLVFVRNIHPETNKTTLRTLFSSAFASPQTVLPPRDGLDYVDFNKGMDTCFLRLATSSHGRALINYFSGTHIIQASGVDDIGQPSNGDQKPISMELIFGTREELYWGNVPDKIRKQAVKRVLDLENGTLERDVEKDEKKRMRKRRRAN</sequence>
<protein>
    <recommendedName>
        <fullName evidence="4">XRRM domain-containing protein</fullName>
    </recommendedName>
</protein>
<name>A0AAW0F726_9APHY</name>
<reference evidence="5 7" key="1">
    <citation type="submission" date="2022-09" db="EMBL/GenBank/DDBJ databases">
        <authorList>
            <person name="Palmer J.M."/>
        </authorList>
    </citation>
    <scope>NUCLEOTIDE SEQUENCE [LARGE SCALE GENOMIC DNA]</scope>
    <source>
        <strain evidence="5 7">DSM 7382</strain>
    </source>
</reference>
<evidence type="ECO:0000259" key="4">
    <source>
        <dbReference type="PROSITE" id="PS51939"/>
    </source>
</evidence>
<proteinExistence type="predicted"/>
<evidence type="ECO:0000313" key="7">
    <source>
        <dbReference type="Proteomes" id="UP001385951"/>
    </source>
</evidence>
<dbReference type="SUPFAM" id="SSF54928">
    <property type="entry name" value="RNA-binding domain, RBD"/>
    <property type="match status" value="1"/>
</dbReference>
<dbReference type="EMBL" id="JASBNA010000132">
    <property type="protein sequence ID" value="KAK7676140.1"/>
    <property type="molecule type" value="Genomic_DNA"/>
</dbReference>
<evidence type="ECO:0000256" key="3">
    <source>
        <dbReference type="SAM" id="MobiDB-lite"/>
    </source>
</evidence>
<dbReference type="InterPro" id="IPR035979">
    <property type="entry name" value="RBD_domain_sf"/>
</dbReference>
<organism evidence="5 7">
    <name type="scientific">Cerrena zonata</name>
    <dbReference type="NCBI Taxonomy" id="2478898"/>
    <lineage>
        <taxon>Eukaryota</taxon>
        <taxon>Fungi</taxon>
        <taxon>Dikarya</taxon>
        <taxon>Basidiomycota</taxon>
        <taxon>Agaricomycotina</taxon>
        <taxon>Agaricomycetes</taxon>
        <taxon>Polyporales</taxon>
        <taxon>Cerrenaceae</taxon>
        <taxon>Cerrena</taxon>
    </lineage>
</organism>
<gene>
    <name evidence="6" type="ORF">QCA50_014923</name>
    <name evidence="5" type="ORF">QCA50_020890</name>
</gene>
<dbReference type="Proteomes" id="UP001385951">
    <property type="component" value="Unassembled WGS sequence"/>
</dbReference>
<dbReference type="Pfam" id="PF19977">
    <property type="entry name" value="xRRM"/>
    <property type="match status" value="1"/>
</dbReference>
<dbReference type="EMBL" id="JASBNA010000038">
    <property type="protein sequence ID" value="KAK7681960.1"/>
    <property type="molecule type" value="Genomic_DNA"/>
</dbReference>
<keyword evidence="1 2" id="KW-0694">RNA-binding</keyword>